<comment type="subcellular location">
    <subcellularLocation>
        <location evidence="2">Endoplasmic reticulum membrane</location>
        <topology evidence="2">Multi-pass membrane protein</topology>
    </subcellularLocation>
</comment>
<dbReference type="PANTHER" id="PTHR12640">
    <property type="entry name" value="RIBOPHORIN II"/>
    <property type="match status" value="1"/>
</dbReference>
<evidence type="ECO:0000259" key="15">
    <source>
        <dbReference type="Pfam" id="PF25147"/>
    </source>
</evidence>
<evidence type="ECO:0000256" key="8">
    <source>
        <dbReference type="ARBA" id="ARBA00022824"/>
    </source>
</evidence>
<evidence type="ECO:0000256" key="6">
    <source>
        <dbReference type="ARBA" id="ARBA00022692"/>
    </source>
</evidence>
<keyword evidence="7" id="KW-0732">Signal</keyword>
<feature type="transmembrane region" description="Helical" evidence="13">
    <location>
        <begin position="250"/>
        <end position="273"/>
    </location>
</feature>
<comment type="similarity">
    <text evidence="4">Belongs to the SWP1 family.</text>
</comment>
<feature type="domain" description="Ribophorin II third" evidence="14">
    <location>
        <begin position="69"/>
        <end position="176"/>
    </location>
</feature>
<evidence type="ECO:0000256" key="2">
    <source>
        <dbReference type="ARBA" id="ARBA00004477"/>
    </source>
</evidence>
<dbReference type="InterPro" id="IPR008814">
    <property type="entry name" value="Swp1"/>
</dbReference>
<organism evidence="16 17">
    <name type="scientific">Bursaphelenchus xylophilus</name>
    <name type="common">Pinewood nematode worm</name>
    <name type="synonym">Aphelenchoides xylophilus</name>
    <dbReference type="NCBI Taxonomy" id="6326"/>
    <lineage>
        <taxon>Eukaryota</taxon>
        <taxon>Metazoa</taxon>
        <taxon>Ecdysozoa</taxon>
        <taxon>Nematoda</taxon>
        <taxon>Chromadorea</taxon>
        <taxon>Rhabditida</taxon>
        <taxon>Tylenchina</taxon>
        <taxon>Tylenchomorpha</taxon>
        <taxon>Aphelenchoidea</taxon>
        <taxon>Aphelenchoididae</taxon>
        <taxon>Bursaphelenchus</taxon>
    </lineage>
</organism>
<dbReference type="PANTHER" id="PTHR12640:SF0">
    <property type="entry name" value="DOLICHYL-DIPHOSPHOOLIGOSACCHARIDE--PROTEIN GLYCOSYLTRANSFERASE SUBUNIT 2"/>
    <property type="match status" value="1"/>
</dbReference>
<dbReference type="GO" id="GO:0008250">
    <property type="term" value="C:oligosaccharyltransferase complex"/>
    <property type="evidence" value="ECO:0007669"/>
    <property type="project" value="InterPro"/>
</dbReference>
<reference evidence="17" key="1">
    <citation type="submission" date="2016-11" db="UniProtKB">
        <authorList>
            <consortium name="WormBaseParasite"/>
        </authorList>
    </citation>
    <scope>IDENTIFICATION</scope>
</reference>
<comment type="pathway">
    <text evidence="3">Protein modification; protein glycosylation.</text>
</comment>
<accession>A0A1I7SDA5</accession>
<dbReference type="eggNOG" id="KOG2447">
    <property type="taxonomic scope" value="Eukaryota"/>
</dbReference>
<keyword evidence="9 13" id="KW-1133">Transmembrane helix</keyword>
<evidence type="ECO:0000256" key="4">
    <source>
        <dbReference type="ARBA" id="ARBA00009038"/>
    </source>
</evidence>
<name>A0A1I7SDA5_BURXY</name>
<evidence type="ECO:0000256" key="5">
    <source>
        <dbReference type="ARBA" id="ARBA00017612"/>
    </source>
</evidence>
<evidence type="ECO:0000256" key="10">
    <source>
        <dbReference type="ARBA" id="ARBA00023136"/>
    </source>
</evidence>
<feature type="transmembrane region" description="Helical" evidence="13">
    <location>
        <begin position="216"/>
        <end position="238"/>
    </location>
</feature>
<feature type="domain" description="Ribophorin II C-terminal" evidence="15">
    <location>
        <begin position="206"/>
        <end position="303"/>
    </location>
</feature>
<keyword evidence="6 13" id="KW-0812">Transmembrane</keyword>
<dbReference type="UniPathway" id="UPA00378"/>
<evidence type="ECO:0000256" key="13">
    <source>
        <dbReference type="SAM" id="Phobius"/>
    </source>
</evidence>
<evidence type="ECO:0000256" key="9">
    <source>
        <dbReference type="ARBA" id="ARBA00022989"/>
    </source>
</evidence>
<evidence type="ECO:0000256" key="11">
    <source>
        <dbReference type="ARBA" id="ARBA00030078"/>
    </source>
</evidence>
<keyword evidence="8" id="KW-0256">Endoplasmic reticulum</keyword>
<evidence type="ECO:0000256" key="3">
    <source>
        <dbReference type="ARBA" id="ARBA00004922"/>
    </source>
</evidence>
<dbReference type="Pfam" id="PF25147">
    <property type="entry name" value="Ribophorin_II_C"/>
    <property type="match status" value="1"/>
</dbReference>
<evidence type="ECO:0000256" key="7">
    <source>
        <dbReference type="ARBA" id="ARBA00022729"/>
    </source>
</evidence>
<protein>
    <recommendedName>
        <fullName evidence="5">Dolichyl-diphosphooligosaccharide--protein glycosyltransferase subunit 2</fullName>
    </recommendedName>
    <alternativeName>
        <fullName evidence="12">Ribophorin II</fullName>
    </alternativeName>
    <alternativeName>
        <fullName evidence="11">Ribophorin-2</fullName>
    </alternativeName>
</protein>
<evidence type="ECO:0000313" key="17">
    <source>
        <dbReference type="WBParaSite" id="BXY_1101000.1"/>
    </source>
</evidence>
<dbReference type="GO" id="GO:0006487">
    <property type="term" value="P:protein N-linked glycosylation"/>
    <property type="evidence" value="ECO:0007669"/>
    <property type="project" value="TreeGrafter"/>
</dbReference>
<dbReference type="Proteomes" id="UP000095284">
    <property type="component" value="Unplaced"/>
</dbReference>
<dbReference type="AlphaFoldDB" id="A0A1I7SDA5"/>
<keyword evidence="10 13" id="KW-0472">Membrane</keyword>
<evidence type="ECO:0000256" key="1">
    <source>
        <dbReference type="ARBA" id="ARBA00002791"/>
    </source>
</evidence>
<dbReference type="Pfam" id="PF23860">
    <property type="entry name" value="Ribophorin_II_3rd"/>
    <property type="match status" value="1"/>
</dbReference>
<evidence type="ECO:0000259" key="14">
    <source>
        <dbReference type="Pfam" id="PF23860"/>
    </source>
</evidence>
<evidence type="ECO:0000256" key="12">
    <source>
        <dbReference type="ARBA" id="ARBA00032139"/>
    </source>
</evidence>
<dbReference type="WBParaSite" id="BXY_1101000.1">
    <property type="protein sequence ID" value="BXY_1101000.1"/>
    <property type="gene ID" value="BXY_1101000"/>
</dbReference>
<dbReference type="InterPro" id="IPR056790">
    <property type="entry name" value="Ribophorin_II_C"/>
</dbReference>
<evidence type="ECO:0000313" key="16">
    <source>
        <dbReference type="Proteomes" id="UP000095284"/>
    </source>
</evidence>
<sequence>MIYKKKSFFDTGFCGIAVKKNLTNFHDLSNFRFEKMRVYLFVLWVTAVSCAQLGKISLKDVVLTDGVGTEKTLTSGQKLSKVVELDSSHDLKLSFKVLSDNKAASVHQAFVIFVNDKSKKEVAFVIEQDAKTESYVFDLSMKTHGKEFGGEPGVYSAHLILGDAKVEPLDWVFAQFNVKVEAVAPKTLPVSQQIHYQPRKEIKHLFREPEARPPAFFGHVFALVCAAPLLLLLISWLVIGINFGKLPFSVWILGFHGGIIGIFGLYTCFWLHLNMFETLYYLVPISVVTFISGHRLFRTLAAQK</sequence>
<proteinExistence type="inferred from homology"/>
<comment type="function">
    <text evidence="1">Subunit of the oligosaccharyl transferase (OST) complex that catalyzes the initial transfer of a defined glycan (Glc(3)Man(9)GlcNAc(2) in eukaryotes) from the lipid carrier dolichol-pyrophosphate to an asparagine residue within an Asn-X-Ser/Thr consensus motif in nascent polypeptide chains, the first step in protein N-glycosylation. N-glycosylation occurs cotranslationally and the complex associates with the Sec61 complex at the channel-forming translocon complex that mediates protein translocation across the endoplasmic reticulum (ER). All subunits are required for a maximal enzyme activity.</text>
</comment>
<feature type="transmembrane region" description="Helical" evidence="13">
    <location>
        <begin position="279"/>
        <end position="297"/>
    </location>
</feature>
<dbReference type="InterPro" id="IPR055374">
    <property type="entry name" value="Ribophorin_II_3rd"/>
</dbReference>